<keyword evidence="1" id="KW-1133">Transmembrane helix</keyword>
<evidence type="ECO:0000313" key="3">
    <source>
        <dbReference type="Proteomes" id="UP001234495"/>
    </source>
</evidence>
<reference evidence="2 3" key="1">
    <citation type="submission" date="2023-07" db="EMBL/GenBank/DDBJ databases">
        <title>Genomic Encyclopedia of Type Strains, Phase IV (KMG-IV): sequencing the most valuable type-strain genomes for metagenomic binning, comparative biology and taxonomic classification.</title>
        <authorList>
            <person name="Goeker M."/>
        </authorList>
    </citation>
    <scope>NUCLEOTIDE SEQUENCE [LARGE SCALE GENOMIC DNA]</scope>
    <source>
        <strain evidence="2 3">DSM 29005</strain>
    </source>
</reference>
<evidence type="ECO:0000313" key="2">
    <source>
        <dbReference type="EMBL" id="MDQ0232327.1"/>
    </source>
</evidence>
<accession>A0ABT9ZKM2</accession>
<comment type="caution">
    <text evidence="2">The sequence shown here is derived from an EMBL/GenBank/DDBJ whole genome shotgun (WGS) entry which is preliminary data.</text>
</comment>
<feature type="transmembrane region" description="Helical" evidence="1">
    <location>
        <begin position="156"/>
        <end position="175"/>
    </location>
</feature>
<keyword evidence="1" id="KW-0472">Membrane</keyword>
<sequence>MDQQQLYTRIEEQKEQLLNSLTDYWKAYSGMDTWYFWVNLACVILPLIILLFTIDKKRIFEISFFGYSVHILWANIDSILSLNNYMVHPHTISFLFPVGITMTAVVLPVAFMLMYQYCSNNSKNFYIYMVILSLIFAFVVAPISNMLDLLNLHNGMNYFYLFLIDIVITFASYMLTKFFSHLQRRASE</sequence>
<keyword evidence="3" id="KW-1185">Reference proteome</keyword>
<feature type="transmembrane region" description="Helical" evidence="1">
    <location>
        <begin position="125"/>
        <end position="144"/>
    </location>
</feature>
<proteinExistence type="predicted"/>
<name>A0ABT9ZKM2_9BACI</name>
<protein>
    <submittedName>
        <fullName evidence="2">Uncharacterized protein</fullName>
    </submittedName>
</protein>
<feature type="transmembrane region" description="Helical" evidence="1">
    <location>
        <begin position="34"/>
        <end position="52"/>
    </location>
</feature>
<organism evidence="2 3">
    <name type="scientific">Metabacillus malikii</name>
    <dbReference type="NCBI Taxonomy" id="1504265"/>
    <lineage>
        <taxon>Bacteria</taxon>
        <taxon>Bacillati</taxon>
        <taxon>Bacillota</taxon>
        <taxon>Bacilli</taxon>
        <taxon>Bacillales</taxon>
        <taxon>Bacillaceae</taxon>
        <taxon>Metabacillus</taxon>
    </lineage>
</organism>
<dbReference type="EMBL" id="JAUSUD010000020">
    <property type="protein sequence ID" value="MDQ0232327.1"/>
    <property type="molecule type" value="Genomic_DNA"/>
</dbReference>
<gene>
    <name evidence="2" type="ORF">J2S19_003637</name>
</gene>
<dbReference type="RefSeq" id="WP_307344332.1">
    <property type="nucleotide sequence ID" value="NZ_JAUSUD010000020.1"/>
</dbReference>
<feature type="transmembrane region" description="Helical" evidence="1">
    <location>
        <begin position="94"/>
        <end position="113"/>
    </location>
</feature>
<dbReference type="Proteomes" id="UP001234495">
    <property type="component" value="Unassembled WGS sequence"/>
</dbReference>
<keyword evidence="1" id="KW-0812">Transmembrane</keyword>
<feature type="transmembrane region" description="Helical" evidence="1">
    <location>
        <begin position="64"/>
        <end position="82"/>
    </location>
</feature>
<evidence type="ECO:0000256" key="1">
    <source>
        <dbReference type="SAM" id="Phobius"/>
    </source>
</evidence>